<dbReference type="InterPro" id="IPR029058">
    <property type="entry name" value="AB_hydrolase_fold"/>
</dbReference>
<dbReference type="EMBL" id="OBQD01000002">
    <property type="protein sequence ID" value="SOC35786.1"/>
    <property type="molecule type" value="Genomic_DNA"/>
</dbReference>
<dbReference type="GO" id="GO:0004185">
    <property type="term" value="F:serine-type carboxypeptidase activity"/>
    <property type="evidence" value="ECO:0007669"/>
    <property type="project" value="InterPro"/>
</dbReference>
<feature type="signal peptide" evidence="1">
    <location>
        <begin position="1"/>
        <end position="24"/>
    </location>
</feature>
<dbReference type="AlphaFoldDB" id="A0A285U5I7"/>
<keyword evidence="3" id="KW-1185">Reference proteome</keyword>
<feature type="chain" id="PRO_5013352492" evidence="1">
    <location>
        <begin position="25"/>
        <end position="499"/>
    </location>
</feature>
<name>A0A285U5I7_9HYPH</name>
<gene>
    <name evidence="2" type="ORF">SAMN05892877_102122</name>
</gene>
<dbReference type="RefSeq" id="WP_407071884.1">
    <property type="nucleotide sequence ID" value="NZ_OBQD01000002.1"/>
</dbReference>
<dbReference type="GO" id="GO:0006508">
    <property type="term" value="P:proteolysis"/>
    <property type="evidence" value="ECO:0007669"/>
    <property type="project" value="InterPro"/>
</dbReference>
<organism evidence="2 3">
    <name type="scientific">Rhizobium subbaraonis</name>
    <dbReference type="NCBI Taxonomy" id="908946"/>
    <lineage>
        <taxon>Bacteria</taxon>
        <taxon>Pseudomonadati</taxon>
        <taxon>Pseudomonadota</taxon>
        <taxon>Alphaproteobacteria</taxon>
        <taxon>Hyphomicrobiales</taxon>
        <taxon>Rhizobiaceae</taxon>
        <taxon>Rhizobium/Agrobacterium group</taxon>
        <taxon>Rhizobium</taxon>
    </lineage>
</organism>
<keyword evidence="2" id="KW-0121">Carboxypeptidase</keyword>
<accession>A0A285U5I7</accession>
<dbReference type="Pfam" id="PF00450">
    <property type="entry name" value="Peptidase_S10"/>
    <property type="match status" value="1"/>
</dbReference>
<reference evidence="2 3" key="1">
    <citation type="submission" date="2017-08" db="EMBL/GenBank/DDBJ databases">
        <authorList>
            <person name="de Groot N.N."/>
        </authorList>
    </citation>
    <scope>NUCLEOTIDE SEQUENCE [LARGE SCALE GENOMIC DNA]</scope>
    <source>
        <strain evidence="2 3">JC85</strain>
    </source>
</reference>
<dbReference type="SUPFAM" id="SSF53474">
    <property type="entry name" value="alpha/beta-Hydrolases"/>
    <property type="match status" value="1"/>
</dbReference>
<dbReference type="Proteomes" id="UP000219167">
    <property type="component" value="Unassembled WGS sequence"/>
</dbReference>
<evidence type="ECO:0000256" key="1">
    <source>
        <dbReference type="SAM" id="SignalP"/>
    </source>
</evidence>
<dbReference type="InterPro" id="IPR001563">
    <property type="entry name" value="Peptidase_S10"/>
</dbReference>
<evidence type="ECO:0000313" key="2">
    <source>
        <dbReference type="EMBL" id="SOC35786.1"/>
    </source>
</evidence>
<protein>
    <submittedName>
        <fullName evidence="2">Carboxypeptidase C (Cathepsin A)</fullName>
    </submittedName>
</protein>
<sequence>MRYHLLSIAVIAALAAAPLGGAMAQQPARHQSGSVLLDLLPGDAVTDHVLRRASGDLPYTATAGTLEMRGPDGKVSAKIFYTAYTAKDAPAGRPVTFAFNGGPGAASAYLHLGLVGPRIVEFRGAQGKVALDGTRPSLSDNPDSWLDFTDLVLIDPAGTGWSRVADKDSEAAYYGVRADAESLAKFIALYVQKTGRSAAPKYLLGESYGGFRAAKVATALKDSQGVLVSGILMLSPMIESRYIFGTGDPVGAALQLPSLAAAEMERKGAFSADGLREVERFAMRDYLVALAGAAPSGDEADRLYARIAGMTGIGKDAVARARGFVGDIYTKDIEGAPDKIASHYDAAYVADDPYPETSEDRGADPILDGYTRAYGGAFAAYARDELKFSTEMTYRLLDKDVNRRWDWNGARSNVSAARDLRELLSTIPSMRVLVAHGYSDAITPYGVSRYVVDHLPPSLAEGRVGLKLYRGGHMFYTDPGERKAFTDEVRAFYAGTDKG</sequence>
<proteinExistence type="predicted"/>
<keyword evidence="2" id="KW-0645">Protease</keyword>
<evidence type="ECO:0000313" key="3">
    <source>
        <dbReference type="Proteomes" id="UP000219167"/>
    </source>
</evidence>
<keyword evidence="2" id="KW-0378">Hydrolase</keyword>
<keyword evidence="1" id="KW-0732">Signal</keyword>
<dbReference type="Gene3D" id="3.40.50.1820">
    <property type="entry name" value="alpha/beta hydrolase"/>
    <property type="match status" value="2"/>
</dbReference>